<organism evidence="3">
    <name type="scientific">Streptantibioticus silvisoli</name>
    <dbReference type="NCBI Taxonomy" id="2705255"/>
    <lineage>
        <taxon>Bacteria</taxon>
        <taxon>Bacillati</taxon>
        <taxon>Actinomycetota</taxon>
        <taxon>Actinomycetes</taxon>
        <taxon>Kitasatosporales</taxon>
        <taxon>Streptomycetaceae</taxon>
        <taxon>Streptantibioticus</taxon>
    </lineage>
</organism>
<dbReference type="RefSeq" id="WP_282699144.1">
    <property type="nucleotide sequence ID" value="NZ_JABXJJ020000058.1"/>
</dbReference>
<dbReference type="InterPro" id="IPR001031">
    <property type="entry name" value="Thioesterase"/>
</dbReference>
<dbReference type="PANTHER" id="PTHR11487:SF0">
    <property type="entry name" value="S-ACYL FATTY ACID SYNTHASE THIOESTERASE, MEDIUM CHAIN"/>
    <property type="match status" value="1"/>
</dbReference>
<dbReference type="PANTHER" id="PTHR11487">
    <property type="entry name" value="THIOESTERASE"/>
    <property type="match status" value="1"/>
</dbReference>
<name>A0AA90K1P3_9ACTN</name>
<evidence type="ECO:0000313" key="3">
    <source>
        <dbReference type="EMBL" id="MDI5974006.1"/>
    </source>
</evidence>
<comment type="similarity">
    <text evidence="1">Belongs to the thioesterase family.</text>
</comment>
<accession>A0AA90K1P3</accession>
<feature type="domain" description="Thioesterase" evidence="2">
    <location>
        <begin position="21"/>
        <end position="246"/>
    </location>
</feature>
<protein>
    <submittedName>
        <fullName evidence="3">Thioesterase domain-containing protein</fullName>
    </submittedName>
</protein>
<dbReference type="AlphaFoldDB" id="A0AA90K1P3"/>
<dbReference type="Pfam" id="PF00975">
    <property type="entry name" value="Thioesterase"/>
    <property type="match status" value="1"/>
</dbReference>
<proteinExistence type="inferred from homology"/>
<reference evidence="3" key="1">
    <citation type="submission" date="2023-05" db="EMBL/GenBank/DDBJ databases">
        <title>Streptantibioticus silvisoli sp. nov., acidotolerant actinomycetes 1 from pine litter.</title>
        <authorList>
            <person name="Swiecimska M."/>
            <person name="Golinska P."/>
            <person name="Sangal V."/>
            <person name="Wachnowicz B."/>
            <person name="Goodfellow M."/>
        </authorList>
    </citation>
    <scope>NUCLEOTIDE SEQUENCE</scope>
    <source>
        <strain evidence="3">SL13</strain>
    </source>
</reference>
<sequence length="256" mass="27702">MAGRTPADRWLPFGDPVGGVRLYCLPHAGGAASSFRPWIGRLGAVAVRPLQPPGRETRQGDAPYPDMGALVGELAGVVLADTRDGPYAVYGHSLGALVGFELIHEIRRLGGPAPAHFVVSGCSAPQWDKGESMWEEAGLTDERIIELLRTLGGTPEAFLSNPTVLRMILPALRADLAVKDGYRYVPRPPLDVPITALAGTEDLRADVESITAWREQTVSRFRTHLLDGGHFAVLEQQETTLRHLRDVLSAWSGTTV</sequence>
<evidence type="ECO:0000256" key="1">
    <source>
        <dbReference type="ARBA" id="ARBA00007169"/>
    </source>
</evidence>
<dbReference type="InterPro" id="IPR012223">
    <property type="entry name" value="TEII"/>
</dbReference>
<evidence type="ECO:0000259" key="2">
    <source>
        <dbReference type="Pfam" id="PF00975"/>
    </source>
</evidence>
<dbReference type="SUPFAM" id="SSF53474">
    <property type="entry name" value="alpha/beta-Hydrolases"/>
    <property type="match status" value="1"/>
</dbReference>
<dbReference type="InterPro" id="IPR029058">
    <property type="entry name" value="AB_hydrolase_fold"/>
</dbReference>
<dbReference type="GO" id="GO:0008610">
    <property type="term" value="P:lipid biosynthetic process"/>
    <property type="evidence" value="ECO:0007669"/>
    <property type="project" value="TreeGrafter"/>
</dbReference>
<gene>
    <name evidence="3" type="ORF">POF50_032475</name>
</gene>
<dbReference type="Gene3D" id="3.40.50.1820">
    <property type="entry name" value="alpha/beta hydrolase"/>
    <property type="match status" value="1"/>
</dbReference>
<comment type="caution">
    <text evidence="3">The sequence shown here is derived from an EMBL/GenBank/DDBJ whole genome shotgun (WGS) entry which is preliminary data.</text>
</comment>
<dbReference type="EMBL" id="JABXJJ020000058">
    <property type="protein sequence ID" value="MDI5974006.1"/>
    <property type="molecule type" value="Genomic_DNA"/>
</dbReference>